<evidence type="ECO:0000313" key="4">
    <source>
        <dbReference type="Proteomes" id="UP000242444"/>
    </source>
</evidence>
<keyword evidence="1" id="KW-0472">Membrane</keyword>
<keyword evidence="3" id="KW-0418">Kinase</keyword>
<comment type="caution">
    <text evidence="3">The sequence shown here is derived from an EMBL/GenBank/DDBJ whole genome shotgun (WGS) entry which is preliminary data.</text>
</comment>
<dbReference type="Proteomes" id="UP000242444">
    <property type="component" value="Unassembled WGS sequence"/>
</dbReference>
<feature type="transmembrane region" description="Helical" evidence="1">
    <location>
        <begin position="178"/>
        <end position="200"/>
    </location>
</feature>
<sequence length="239" mass="25967">MTPASTQHEDVQHGDTRPAPGFWGSLTYLLLNFPLGILAFVLLTTWAAVGVGTAIIWLGVPLLALLVLGWRGAARLERARLYALLDTWVPMPYRSLPEGSQRERWKARLGDPATWRDLAYLVLLFPLGIAQFTLMVAFWATSLSLVALPVYFRYLPGGTFHLPSDGWSWFAVDSTFEALPWAALGVFFAALSVALTKAIAGAHARFARVLLGPAGGTPRHEDAGIPVDAPYGVNAVAGW</sequence>
<dbReference type="EMBL" id="NKYE01000028">
    <property type="protein sequence ID" value="OZM69983.1"/>
    <property type="molecule type" value="Genomic_DNA"/>
</dbReference>
<name>A0A263CV31_9PSEU</name>
<dbReference type="InterPro" id="IPR025828">
    <property type="entry name" value="Put_sensor_dom"/>
</dbReference>
<dbReference type="RefSeq" id="WP_094866213.1">
    <property type="nucleotide sequence ID" value="NZ_NKYE01000028.1"/>
</dbReference>
<keyword evidence="1" id="KW-1133">Transmembrane helix</keyword>
<reference evidence="3 4" key="1">
    <citation type="submission" date="2017-07" db="EMBL/GenBank/DDBJ databases">
        <title>Amycolatopsis antarcticus sp. nov., isolated from the surface of an Antarcticus brown macroalga.</title>
        <authorList>
            <person name="Wang J."/>
            <person name="Leiva S."/>
            <person name="Huang J."/>
            <person name="Huang Y."/>
        </authorList>
    </citation>
    <scope>NUCLEOTIDE SEQUENCE [LARGE SCALE GENOMIC DNA]</scope>
    <source>
        <strain evidence="3 4">AU-G6</strain>
    </source>
</reference>
<keyword evidence="1" id="KW-0812">Transmembrane</keyword>
<organism evidence="3 4">
    <name type="scientific">Amycolatopsis antarctica</name>
    <dbReference type="NCBI Taxonomy" id="1854586"/>
    <lineage>
        <taxon>Bacteria</taxon>
        <taxon>Bacillati</taxon>
        <taxon>Actinomycetota</taxon>
        <taxon>Actinomycetes</taxon>
        <taxon>Pseudonocardiales</taxon>
        <taxon>Pseudonocardiaceae</taxon>
        <taxon>Amycolatopsis</taxon>
    </lineage>
</organism>
<evidence type="ECO:0000313" key="3">
    <source>
        <dbReference type="EMBL" id="OZM69983.1"/>
    </source>
</evidence>
<dbReference type="InParanoid" id="A0A263CV31"/>
<gene>
    <name evidence="3" type="ORF">CFN78_27660</name>
</gene>
<dbReference type="Pfam" id="PF13796">
    <property type="entry name" value="Sensor"/>
    <property type="match status" value="1"/>
</dbReference>
<dbReference type="OrthoDB" id="5183710at2"/>
<accession>A0A263CV31</accession>
<feature type="transmembrane region" description="Helical" evidence="1">
    <location>
        <begin position="49"/>
        <end position="70"/>
    </location>
</feature>
<feature type="transmembrane region" description="Helical" evidence="1">
    <location>
        <begin position="21"/>
        <end position="43"/>
    </location>
</feature>
<keyword evidence="4" id="KW-1185">Reference proteome</keyword>
<evidence type="ECO:0000256" key="1">
    <source>
        <dbReference type="SAM" id="Phobius"/>
    </source>
</evidence>
<evidence type="ECO:0000259" key="2">
    <source>
        <dbReference type="Pfam" id="PF13796"/>
    </source>
</evidence>
<feature type="domain" description="Putative sensor" evidence="2">
    <location>
        <begin position="28"/>
        <end position="211"/>
    </location>
</feature>
<proteinExistence type="predicted"/>
<dbReference type="AlphaFoldDB" id="A0A263CV31"/>
<protein>
    <submittedName>
        <fullName evidence="3">Two-component system sensor kinase</fullName>
    </submittedName>
</protein>
<dbReference type="GO" id="GO:0016301">
    <property type="term" value="F:kinase activity"/>
    <property type="evidence" value="ECO:0007669"/>
    <property type="project" value="UniProtKB-KW"/>
</dbReference>
<keyword evidence="3" id="KW-0808">Transferase</keyword>
<feature type="transmembrane region" description="Helical" evidence="1">
    <location>
        <begin position="118"/>
        <end position="140"/>
    </location>
</feature>